<feature type="signal peptide" evidence="2">
    <location>
        <begin position="1"/>
        <end position="23"/>
    </location>
</feature>
<dbReference type="OrthoDB" id="10070978at2759"/>
<gene>
    <name evidence="3" type="ORF">KP79_PYT20383</name>
</gene>
<proteinExistence type="predicted"/>
<evidence type="ECO:0000256" key="2">
    <source>
        <dbReference type="SAM" id="SignalP"/>
    </source>
</evidence>
<accession>A0A210QEL5</accession>
<dbReference type="AlphaFoldDB" id="A0A210QEL5"/>
<feature type="region of interest" description="Disordered" evidence="1">
    <location>
        <begin position="224"/>
        <end position="251"/>
    </location>
</feature>
<keyword evidence="2" id="KW-0732">Signal</keyword>
<evidence type="ECO:0000313" key="4">
    <source>
        <dbReference type="Proteomes" id="UP000242188"/>
    </source>
</evidence>
<evidence type="ECO:0000313" key="3">
    <source>
        <dbReference type="EMBL" id="OWF47186.1"/>
    </source>
</evidence>
<sequence length="532" mass="57061">MAVYVYPVLCLLLASPLFQDVLSQYSKFRNVNYQQQDMPLRARGGFNGGTRNTQQRGLQQSRIMPNRGQLSPNQPLSAQGQGSGMMSPYSQSVAISSADAVLSHKSLGPRGRPLHAMNNGPLARDHSQGSFSHVPDMAVGANTMQSAPNPWNQPEVNAPGFIQSRGPLVASPLGGPTLDTLQQHSGSSGPLNQMDSLMIESPTGPLGNQPQFTEPLVPGFVAQSEPAPNQWPSKAPIVSQGNQGSGASKPLSWTPGLKQPLATLPASILIGSEPKYNLASSKPGFEPEAAIVPIKQKNIESKIKDVRLADINTGSNTFSNHQQPIADQFAQKPDVRIMKNGQSNLADYSIIKDTGPTGPLLPGSPAPPTYMYKSTPINVQLNTGSPLTISSEKPQFPLNMATTGIMDMVYQATNTPVFTGAPSGGYTNTWTTSGTTMPPVFTASTAPPTTTAPIVTTTNAYSQISANVMQEKLIWEKIQVLKDLRVALQSLNIPNNGNLYKRIERLSVDKIRAYLKRAQSIKKGRSGTRRSG</sequence>
<dbReference type="Proteomes" id="UP000242188">
    <property type="component" value="Unassembled WGS sequence"/>
</dbReference>
<comment type="caution">
    <text evidence="3">The sequence shown here is derived from an EMBL/GenBank/DDBJ whole genome shotgun (WGS) entry which is preliminary data.</text>
</comment>
<evidence type="ECO:0000256" key="1">
    <source>
        <dbReference type="SAM" id="MobiDB-lite"/>
    </source>
</evidence>
<feature type="region of interest" description="Disordered" evidence="1">
    <location>
        <begin position="65"/>
        <end position="88"/>
    </location>
</feature>
<dbReference type="EMBL" id="NEDP02004019">
    <property type="protein sequence ID" value="OWF47186.1"/>
    <property type="molecule type" value="Genomic_DNA"/>
</dbReference>
<feature type="chain" id="PRO_5013097933" evidence="2">
    <location>
        <begin position="24"/>
        <end position="532"/>
    </location>
</feature>
<keyword evidence="4" id="KW-1185">Reference proteome</keyword>
<reference evidence="3 4" key="1">
    <citation type="journal article" date="2017" name="Nat. Ecol. Evol.">
        <title>Scallop genome provides insights into evolution of bilaterian karyotype and development.</title>
        <authorList>
            <person name="Wang S."/>
            <person name="Zhang J."/>
            <person name="Jiao W."/>
            <person name="Li J."/>
            <person name="Xun X."/>
            <person name="Sun Y."/>
            <person name="Guo X."/>
            <person name="Huan P."/>
            <person name="Dong B."/>
            <person name="Zhang L."/>
            <person name="Hu X."/>
            <person name="Sun X."/>
            <person name="Wang J."/>
            <person name="Zhao C."/>
            <person name="Wang Y."/>
            <person name="Wang D."/>
            <person name="Huang X."/>
            <person name="Wang R."/>
            <person name="Lv J."/>
            <person name="Li Y."/>
            <person name="Zhang Z."/>
            <person name="Liu B."/>
            <person name="Lu W."/>
            <person name="Hui Y."/>
            <person name="Liang J."/>
            <person name="Zhou Z."/>
            <person name="Hou R."/>
            <person name="Li X."/>
            <person name="Liu Y."/>
            <person name="Li H."/>
            <person name="Ning X."/>
            <person name="Lin Y."/>
            <person name="Zhao L."/>
            <person name="Xing Q."/>
            <person name="Dou J."/>
            <person name="Li Y."/>
            <person name="Mao J."/>
            <person name="Guo H."/>
            <person name="Dou H."/>
            <person name="Li T."/>
            <person name="Mu C."/>
            <person name="Jiang W."/>
            <person name="Fu Q."/>
            <person name="Fu X."/>
            <person name="Miao Y."/>
            <person name="Liu J."/>
            <person name="Yu Q."/>
            <person name="Li R."/>
            <person name="Liao H."/>
            <person name="Li X."/>
            <person name="Kong Y."/>
            <person name="Jiang Z."/>
            <person name="Chourrout D."/>
            <person name="Li R."/>
            <person name="Bao Z."/>
        </authorList>
    </citation>
    <scope>NUCLEOTIDE SEQUENCE [LARGE SCALE GENOMIC DNA]</scope>
    <source>
        <strain evidence="3 4">PY_sf001</strain>
    </source>
</reference>
<protein>
    <submittedName>
        <fullName evidence="3">Uncharacterized protein</fullName>
    </submittedName>
</protein>
<organism evidence="3 4">
    <name type="scientific">Mizuhopecten yessoensis</name>
    <name type="common">Japanese scallop</name>
    <name type="synonym">Patinopecten yessoensis</name>
    <dbReference type="NCBI Taxonomy" id="6573"/>
    <lineage>
        <taxon>Eukaryota</taxon>
        <taxon>Metazoa</taxon>
        <taxon>Spiralia</taxon>
        <taxon>Lophotrochozoa</taxon>
        <taxon>Mollusca</taxon>
        <taxon>Bivalvia</taxon>
        <taxon>Autobranchia</taxon>
        <taxon>Pteriomorphia</taxon>
        <taxon>Pectinida</taxon>
        <taxon>Pectinoidea</taxon>
        <taxon>Pectinidae</taxon>
        <taxon>Mizuhopecten</taxon>
    </lineage>
</organism>
<name>A0A210QEL5_MIZYE</name>
<feature type="compositionally biased region" description="Polar residues" evidence="1">
    <location>
        <begin position="65"/>
        <end position="80"/>
    </location>
</feature>